<reference evidence="5 6" key="1">
    <citation type="submission" date="2016-11" db="EMBL/GenBank/DDBJ databases">
        <authorList>
            <person name="Jaros S."/>
            <person name="Januszkiewicz K."/>
            <person name="Wedrychowicz H."/>
        </authorList>
    </citation>
    <scope>NUCLEOTIDE SEQUENCE [LARGE SCALE GENOMIC DNA]</scope>
    <source>
        <strain evidence="5 6">CGMCC 1.10190</strain>
    </source>
</reference>
<dbReference type="GO" id="GO:0055085">
    <property type="term" value="P:transmembrane transport"/>
    <property type="evidence" value="ECO:0007669"/>
    <property type="project" value="InterPro"/>
</dbReference>
<accession>A0A1M5ZTP5</accession>
<keyword evidence="5" id="KW-0675">Receptor</keyword>
<dbReference type="PANTHER" id="PTHR33376:SF7">
    <property type="entry name" value="C4-DICARBOXYLATE-BINDING PROTEIN DCTB"/>
    <property type="match status" value="1"/>
</dbReference>
<evidence type="ECO:0000313" key="6">
    <source>
        <dbReference type="Proteomes" id="UP000184226"/>
    </source>
</evidence>
<dbReference type="NCBIfam" id="NF037995">
    <property type="entry name" value="TRAP_S1"/>
    <property type="match status" value="1"/>
</dbReference>
<dbReference type="Proteomes" id="UP000184226">
    <property type="component" value="Unassembled WGS sequence"/>
</dbReference>
<evidence type="ECO:0000313" key="5">
    <source>
        <dbReference type="EMBL" id="SHI27584.1"/>
    </source>
</evidence>
<feature type="chain" id="PRO_5012386928" evidence="4">
    <location>
        <begin position="26"/>
        <end position="342"/>
    </location>
</feature>
<comment type="similarity">
    <text evidence="1">Belongs to the bacterial solute-binding protein 7 family.</text>
</comment>
<dbReference type="GO" id="GO:0030288">
    <property type="term" value="C:outer membrane-bounded periplasmic space"/>
    <property type="evidence" value="ECO:0007669"/>
    <property type="project" value="InterPro"/>
</dbReference>
<dbReference type="OrthoDB" id="9771186at2"/>
<dbReference type="STRING" id="658167.SAMN04488135_11889"/>
<keyword evidence="6" id="KW-1185">Reference proteome</keyword>
<gene>
    <name evidence="5" type="ORF">SAMN04488135_11889</name>
</gene>
<keyword evidence="3 4" id="KW-0732">Signal</keyword>
<dbReference type="PANTHER" id="PTHR33376">
    <property type="match status" value="1"/>
</dbReference>
<organism evidence="5 6">
    <name type="scientific">Pollutimonas bauzanensis</name>
    <dbReference type="NCBI Taxonomy" id="658167"/>
    <lineage>
        <taxon>Bacteria</taxon>
        <taxon>Pseudomonadati</taxon>
        <taxon>Pseudomonadota</taxon>
        <taxon>Betaproteobacteria</taxon>
        <taxon>Burkholderiales</taxon>
        <taxon>Alcaligenaceae</taxon>
        <taxon>Pollutimonas</taxon>
    </lineage>
</organism>
<dbReference type="AlphaFoldDB" id="A0A1M5ZTP5"/>
<dbReference type="InterPro" id="IPR038404">
    <property type="entry name" value="TRAP_DctP_sf"/>
</dbReference>
<dbReference type="NCBIfam" id="TIGR00787">
    <property type="entry name" value="dctP"/>
    <property type="match status" value="1"/>
</dbReference>
<proteinExistence type="inferred from homology"/>
<dbReference type="CDD" id="cd13603">
    <property type="entry name" value="PBP2_TRAP_Siap_TeaA_like"/>
    <property type="match status" value="1"/>
</dbReference>
<protein>
    <submittedName>
        <fullName evidence="5">Tripartite ATP-independent transporter solute receptor, DctP family</fullName>
    </submittedName>
</protein>
<dbReference type="EMBL" id="FQXE01000018">
    <property type="protein sequence ID" value="SHI27584.1"/>
    <property type="molecule type" value="Genomic_DNA"/>
</dbReference>
<evidence type="ECO:0000256" key="2">
    <source>
        <dbReference type="ARBA" id="ARBA00022448"/>
    </source>
</evidence>
<dbReference type="PIRSF" id="PIRSF006470">
    <property type="entry name" value="DctB"/>
    <property type="match status" value="1"/>
</dbReference>
<name>A0A1M5ZTP5_9BURK</name>
<dbReference type="Gene3D" id="3.40.190.170">
    <property type="entry name" value="Bacterial extracellular solute-binding protein, family 7"/>
    <property type="match status" value="1"/>
</dbReference>
<sequence>MFKNLKKSKLAALLGCAALAMSLQAAPAGAAPMKLRLGHVFAINSPVDQASQDFARLVKERTQGEVEITVFPNSQIGGDESLARDLSRGSLDLAFINPGSLSGLDPLLDIHYLPYIVTSFDEADKIFYNPNGILQKTLRETLTKHRMQTLGFFELEFRAVTNSKHAVEKQADLRGLKLRVPGSAGIRDFFIAAGAQAVAMPFPELFTALQQGTVDGQDNGASITHNSRLFEAQKFMTETNHVYAMGAIAASQRTWGKFDDAQRKILQDTANEVAANEIAVNRKLNAEYMGKIAAGGVKVSKLSPEALAEFRKVADGVWTKLEPVYGKDRVEALRKEVKALGR</sequence>
<dbReference type="Pfam" id="PF03480">
    <property type="entry name" value="DctP"/>
    <property type="match status" value="1"/>
</dbReference>
<dbReference type="InterPro" id="IPR018389">
    <property type="entry name" value="DctP_fam"/>
</dbReference>
<dbReference type="RefSeq" id="WP_073108768.1">
    <property type="nucleotide sequence ID" value="NZ_FQXE01000018.1"/>
</dbReference>
<feature type="signal peptide" evidence="4">
    <location>
        <begin position="1"/>
        <end position="25"/>
    </location>
</feature>
<dbReference type="InterPro" id="IPR004682">
    <property type="entry name" value="TRAP_DctP"/>
</dbReference>
<keyword evidence="2" id="KW-0813">Transport</keyword>
<evidence type="ECO:0000256" key="4">
    <source>
        <dbReference type="SAM" id="SignalP"/>
    </source>
</evidence>
<evidence type="ECO:0000256" key="3">
    <source>
        <dbReference type="ARBA" id="ARBA00022729"/>
    </source>
</evidence>
<evidence type="ECO:0000256" key="1">
    <source>
        <dbReference type="ARBA" id="ARBA00009023"/>
    </source>
</evidence>